<feature type="non-terminal residue" evidence="2">
    <location>
        <position position="115"/>
    </location>
</feature>
<gene>
    <name evidence="2" type="ORF">METZ01_LOCUS212622</name>
</gene>
<feature type="transmembrane region" description="Helical" evidence="1">
    <location>
        <begin position="42"/>
        <end position="62"/>
    </location>
</feature>
<keyword evidence="1" id="KW-1133">Transmembrane helix</keyword>
<accession>A0A382F9K0</accession>
<proteinExistence type="predicted"/>
<feature type="non-terminal residue" evidence="2">
    <location>
        <position position="1"/>
    </location>
</feature>
<name>A0A382F9K0_9ZZZZ</name>
<dbReference type="AlphaFoldDB" id="A0A382F9K0"/>
<dbReference type="EMBL" id="UINC01048790">
    <property type="protein sequence ID" value="SVB59768.1"/>
    <property type="molecule type" value="Genomic_DNA"/>
</dbReference>
<feature type="transmembrane region" description="Helical" evidence="1">
    <location>
        <begin position="12"/>
        <end position="30"/>
    </location>
</feature>
<evidence type="ECO:0000256" key="1">
    <source>
        <dbReference type="SAM" id="Phobius"/>
    </source>
</evidence>
<sequence length="115" mass="12307">LIERFDGVGSRMICLLGLGVNLGGCGFARVEKYNGGGLMSKKTMWILVGAAFALNVVGLLWIRNEIVGPAAEIEAEEESVLRVAVFQPGEDELAEDADKLLIVFNRELVSAAEVG</sequence>
<organism evidence="2">
    <name type="scientific">marine metagenome</name>
    <dbReference type="NCBI Taxonomy" id="408172"/>
    <lineage>
        <taxon>unclassified sequences</taxon>
        <taxon>metagenomes</taxon>
        <taxon>ecological metagenomes</taxon>
    </lineage>
</organism>
<keyword evidence="1" id="KW-0472">Membrane</keyword>
<protein>
    <submittedName>
        <fullName evidence="2">Uncharacterized protein</fullName>
    </submittedName>
</protein>
<keyword evidence="1" id="KW-0812">Transmembrane</keyword>
<reference evidence="2" key="1">
    <citation type="submission" date="2018-05" db="EMBL/GenBank/DDBJ databases">
        <authorList>
            <person name="Lanie J.A."/>
            <person name="Ng W.-L."/>
            <person name="Kazmierczak K.M."/>
            <person name="Andrzejewski T.M."/>
            <person name="Davidsen T.M."/>
            <person name="Wayne K.J."/>
            <person name="Tettelin H."/>
            <person name="Glass J.I."/>
            <person name="Rusch D."/>
            <person name="Podicherti R."/>
            <person name="Tsui H.-C.T."/>
            <person name="Winkler M.E."/>
        </authorList>
    </citation>
    <scope>NUCLEOTIDE SEQUENCE</scope>
</reference>
<evidence type="ECO:0000313" key="2">
    <source>
        <dbReference type="EMBL" id="SVB59768.1"/>
    </source>
</evidence>